<evidence type="ECO:0000313" key="1">
    <source>
        <dbReference type="EMBL" id="EFI92384.1"/>
    </source>
</evidence>
<accession>D8QID4</accession>
<dbReference type="InParanoid" id="D8QID4"/>
<proteinExistence type="predicted"/>
<sequence length="447" mass="50701">MVRMPTLVLPVEARGRLKKDFTMTLPIELLSYIFLVGQYLSLQEEADSETKRHPFELLVCAVNRHWRQAALGTALLWHSIDSRKAPDMIAAYLRRSHSAGLHLRLVEPIDPAALALVLAERTRWATASIGALLSAEEGLLCAALRTIGACPVQHLSITFETVDGGRTPTLGDVATPQIFLEAAPSPAFVRLRGFALLAMRPRLDGVVTLHLDLTRRLRFSYALLSSLLTSSPFLAHLSMHGYCEPSDWPEERQTIHLPALRSFRLKCMMGRTYTELLTRIEARGLVSLALKDVQNDDLDGIWAMNEREPLFPKLETLFCVGCEFSDALYPLIMSAFPTIKEYICLGDTVGCPYIWRHLKPRHAHWPNLERLAFLFDEDERSYVMVEDLKAWQETGERRTLQLRLHTDTDITDFQAYAHDCGVEVEKVPRLGAWPDAYTTDEEDSLFW</sequence>
<gene>
    <name evidence="1" type="ORF">SCHCODRAFT_113657</name>
</gene>
<name>D8QID4_SCHCM</name>
<keyword evidence="2" id="KW-1185">Reference proteome</keyword>
<dbReference type="HOGENOM" id="CLU_020999_3_3_1"/>
<dbReference type="eggNOG" id="ENOG502RCDC">
    <property type="taxonomic scope" value="Eukaryota"/>
</dbReference>
<dbReference type="OMA" id="CVIELEM"/>
<dbReference type="AlphaFoldDB" id="D8QID4"/>
<dbReference type="VEuPathDB" id="FungiDB:SCHCODRAFT_02673018"/>
<dbReference type="GeneID" id="9593608"/>
<protein>
    <submittedName>
        <fullName evidence="1">Uncharacterized protein</fullName>
    </submittedName>
</protein>
<dbReference type="OrthoDB" id="3244423at2759"/>
<dbReference type="KEGG" id="scm:SCHCO_02673018"/>
<reference evidence="1 2" key="1">
    <citation type="journal article" date="2010" name="Nat. Biotechnol.">
        <title>Genome sequence of the model mushroom Schizophyllum commune.</title>
        <authorList>
            <person name="Ohm R.A."/>
            <person name="de Jong J.F."/>
            <person name="Lugones L.G."/>
            <person name="Aerts A."/>
            <person name="Kothe E."/>
            <person name="Stajich J.E."/>
            <person name="de Vries R.P."/>
            <person name="Record E."/>
            <person name="Levasseur A."/>
            <person name="Baker S.E."/>
            <person name="Bartholomew K.A."/>
            <person name="Coutinho P.M."/>
            <person name="Erdmann S."/>
            <person name="Fowler T.J."/>
            <person name="Gathman A.C."/>
            <person name="Lombard V."/>
            <person name="Henrissat B."/>
            <person name="Knabe N."/>
            <person name="Kuees U."/>
            <person name="Lilly W.W."/>
            <person name="Lindquist E."/>
            <person name="Lucas S."/>
            <person name="Magnuson J.K."/>
            <person name="Piumi F."/>
            <person name="Raudaskoski M."/>
            <person name="Salamov A."/>
            <person name="Schmutz J."/>
            <person name="Schwarze F.W.M.R."/>
            <person name="vanKuyk P.A."/>
            <person name="Horton J.S."/>
            <person name="Grigoriev I.V."/>
            <person name="Woesten H.A.B."/>
        </authorList>
    </citation>
    <scope>NUCLEOTIDE SEQUENCE [LARGE SCALE GENOMIC DNA]</scope>
    <source>
        <strain evidence="2">H4-8 / FGSC 9210</strain>
    </source>
</reference>
<dbReference type="Proteomes" id="UP000007431">
    <property type="component" value="Unassembled WGS sequence"/>
</dbReference>
<organism evidence="2">
    <name type="scientific">Schizophyllum commune (strain H4-8 / FGSC 9210)</name>
    <name type="common">Split gill fungus</name>
    <dbReference type="NCBI Taxonomy" id="578458"/>
    <lineage>
        <taxon>Eukaryota</taxon>
        <taxon>Fungi</taxon>
        <taxon>Dikarya</taxon>
        <taxon>Basidiomycota</taxon>
        <taxon>Agaricomycotina</taxon>
        <taxon>Agaricomycetes</taxon>
        <taxon>Agaricomycetidae</taxon>
        <taxon>Agaricales</taxon>
        <taxon>Schizophyllaceae</taxon>
        <taxon>Schizophyllum</taxon>
    </lineage>
</organism>
<evidence type="ECO:0000313" key="2">
    <source>
        <dbReference type="Proteomes" id="UP000007431"/>
    </source>
</evidence>
<dbReference type="EMBL" id="GL377313">
    <property type="protein sequence ID" value="EFI92384.1"/>
    <property type="molecule type" value="Genomic_DNA"/>
</dbReference>
<dbReference type="RefSeq" id="XP_003027287.1">
    <property type="nucleotide sequence ID" value="XM_003027241.1"/>
</dbReference>
<feature type="non-terminal residue" evidence="1">
    <location>
        <position position="447"/>
    </location>
</feature>